<evidence type="ECO:0000259" key="1">
    <source>
        <dbReference type="Pfam" id="PF12867"/>
    </source>
</evidence>
<feature type="domain" description="DinB-like" evidence="1">
    <location>
        <begin position="18"/>
        <end position="140"/>
    </location>
</feature>
<protein>
    <recommendedName>
        <fullName evidence="1">DinB-like domain-containing protein</fullName>
    </recommendedName>
</protein>
<dbReference type="InterPro" id="IPR024775">
    <property type="entry name" value="DinB-like"/>
</dbReference>
<evidence type="ECO:0000313" key="2">
    <source>
        <dbReference type="EMBL" id="MDO0826041.1"/>
    </source>
</evidence>
<sequence>MEKKIIEVITEQTKILFQNIHQVLDAVTDDQMDKIIFDAPLWKHIYHMLHSLDQWLINSNAYDNPDFHEYGMNSFAILTNNRLSKNTLVKYFRNIEEKVFNYLDNLDDSSLIEIPESCGFTRLTLILAQYRHVMYHVGFITSILHYTEEKWPKYIGISAPIIQ</sequence>
<dbReference type="Pfam" id="PF12867">
    <property type="entry name" value="DinB_2"/>
    <property type="match status" value="1"/>
</dbReference>
<dbReference type="Gene3D" id="1.20.120.450">
    <property type="entry name" value="dinb family like domain"/>
    <property type="match status" value="1"/>
</dbReference>
<dbReference type="RefSeq" id="WP_302050389.1">
    <property type="nucleotide sequence ID" value="NZ_JAMJEV010000045.1"/>
</dbReference>
<organism evidence="2 3">
    <name type="scientific">Desulfosporosinus nitroreducens</name>
    <dbReference type="NCBI Taxonomy" id="2018668"/>
    <lineage>
        <taxon>Bacteria</taxon>
        <taxon>Bacillati</taxon>
        <taxon>Bacillota</taxon>
        <taxon>Clostridia</taxon>
        <taxon>Eubacteriales</taxon>
        <taxon>Desulfitobacteriaceae</taxon>
        <taxon>Desulfosporosinus</taxon>
    </lineage>
</organism>
<dbReference type="SUPFAM" id="SSF109854">
    <property type="entry name" value="DinB/YfiT-like putative metalloenzymes"/>
    <property type="match status" value="1"/>
</dbReference>
<comment type="caution">
    <text evidence="2">The sequence shown here is derived from an EMBL/GenBank/DDBJ whole genome shotgun (WGS) entry which is preliminary data.</text>
</comment>
<dbReference type="Proteomes" id="UP001176021">
    <property type="component" value="Unassembled WGS sequence"/>
</dbReference>
<reference evidence="2" key="1">
    <citation type="submission" date="2022-05" db="EMBL/GenBank/DDBJ databases">
        <title>Expanded diversity of anoxic marine methylotrophy in a Black Sea sulfate reducing microorganism.</title>
        <authorList>
            <person name="Fischer P.Q."/>
            <person name="Stams A.J.M."/>
            <person name="Villanueva L."/>
            <person name="Sousa D.Z."/>
        </authorList>
    </citation>
    <scope>NUCLEOTIDE SEQUENCE</scope>
    <source>
        <strain evidence="2">P130</strain>
    </source>
</reference>
<gene>
    <name evidence="2" type="ORF">M8H41_24995</name>
</gene>
<keyword evidence="3" id="KW-1185">Reference proteome</keyword>
<name>A0ABT8QXG6_9FIRM</name>
<dbReference type="EMBL" id="JAMJEV010000045">
    <property type="protein sequence ID" value="MDO0826041.1"/>
    <property type="molecule type" value="Genomic_DNA"/>
</dbReference>
<dbReference type="InterPro" id="IPR034660">
    <property type="entry name" value="DinB/YfiT-like"/>
</dbReference>
<accession>A0ABT8QXG6</accession>
<evidence type="ECO:0000313" key="3">
    <source>
        <dbReference type="Proteomes" id="UP001176021"/>
    </source>
</evidence>
<proteinExistence type="predicted"/>